<dbReference type="RefSeq" id="WP_407877046.1">
    <property type="nucleotide sequence ID" value="NZ_BTHG01000002.1"/>
</dbReference>
<comment type="similarity">
    <text evidence="1">Belongs to the UPF0246 family.</text>
</comment>
<proteinExistence type="inferred from homology"/>
<protein>
    <recommendedName>
        <fullName evidence="1">UPF0246 protein fsci_07070</fullName>
    </recommendedName>
</protein>
<dbReference type="PANTHER" id="PTHR30283:SF4">
    <property type="entry name" value="PEROXIDE STRESS RESISTANCE PROTEIN YAAA"/>
    <property type="match status" value="1"/>
</dbReference>
<dbReference type="InterPro" id="IPR005583">
    <property type="entry name" value="YaaA"/>
</dbReference>
<dbReference type="PANTHER" id="PTHR30283">
    <property type="entry name" value="PEROXIDE STRESS RESPONSE PROTEIN YAAA"/>
    <property type="match status" value="1"/>
</dbReference>
<organism evidence="2 3">
    <name type="scientific">Francisella sciaenopsi</name>
    <dbReference type="NCBI Taxonomy" id="3055034"/>
    <lineage>
        <taxon>Bacteria</taxon>
        <taxon>Pseudomonadati</taxon>
        <taxon>Pseudomonadota</taxon>
        <taxon>Gammaproteobacteria</taxon>
        <taxon>Thiotrichales</taxon>
        <taxon>Francisellaceae</taxon>
        <taxon>Francisella</taxon>
    </lineage>
</organism>
<keyword evidence="3" id="KW-1185">Reference proteome</keyword>
<sequence>MIIVISPAKSQNFETAITKYQFTQPIFKDQITKLINTLKHYEVDEIEKLMKISPKLAEEVFTKHNDFDPKSYNESNSKAAIFTFSGDVYKGLEADTLDKETIEYAQNHLLMLSGLYGLIRPLDLMQAYRLEMGTKIKIDGKILYKYWQDKVTAQLNEYFSQQQNKVLINLASNEYSQAIDKKSLDAKWLDIDFKENKNGTYKTIGIHAKKARGLMTRYILENRIENISNIKNFNVADYKYNPELSNENLMCFTR</sequence>
<dbReference type="Proteomes" id="UP001628164">
    <property type="component" value="Unassembled WGS sequence"/>
</dbReference>
<dbReference type="NCBIfam" id="NF002542">
    <property type="entry name" value="PRK02101.1-3"/>
    <property type="match status" value="1"/>
</dbReference>
<accession>A0ABQ6PFB1</accession>
<dbReference type="Pfam" id="PF03883">
    <property type="entry name" value="H2O2_YaaD"/>
    <property type="match status" value="1"/>
</dbReference>
<dbReference type="EMBL" id="BTHG01000002">
    <property type="protein sequence ID" value="GMN89221.1"/>
    <property type="molecule type" value="Genomic_DNA"/>
</dbReference>
<comment type="caution">
    <text evidence="2">The sequence shown here is derived from an EMBL/GenBank/DDBJ whole genome shotgun (WGS) entry which is preliminary data.</text>
</comment>
<evidence type="ECO:0000256" key="1">
    <source>
        <dbReference type="HAMAP-Rule" id="MF_00652"/>
    </source>
</evidence>
<evidence type="ECO:0000313" key="3">
    <source>
        <dbReference type="Proteomes" id="UP001628164"/>
    </source>
</evidence>
<reference evidence="2 3" key="1">
    <citation type="journal article" date="2024" name="Dis. Aquat. Organ.">
        <title>Francisella sciaenopsi sp. nov. isolated from diseased red drum Sciaenops ocellatus in Florida, USA.</title>
        <authorList>
            <person name="Kawahara M."/>
            <person name="Cody T.T."/>
            <person name="Yanong R.P.E."/>
            <person name="Henderson E."/>
            <person name="Yazdi Z."/>
            <person name="Soto E."/>
        </authorList>
    </citation>
    <scope>NUCLEOTIDE SEQUENCE [LARGE SCALE GENOMIC DNA]</scope>
    <source>
        <strain evidence="2 3">R22-20-7</strain>
    </source>
</reference>
<evidence type="ECO:0000313" key="2">
    <source>
        <dbReference type="EMBL" id="GMN89221.1"/>
    </source>
</evidence>
<gene>
    <name evidence="2" type="primary">yaaA</name>
    <name evidence="2" type="ORF">fsci_07070</name>
</gene>
<name>A0ABQ6PFB1_9GAMM</name>
<dbReference type="HAMAP" id="MF_00652">
    <property type="entry name" value="UPF0246"/>
    <property type="match status" value="1"/>
</dbReference>